<name>A0A432Z9S0_9GAMM</name>
<comment type="caution">
    <text evidence="1">The sequence shown here is derived from an EMBL/GenBank/DDBJ whole genome shotgun (WGS) entry which is preliminary data.</text>
</comment>
<keyword evidence="2" id="KW-1185">Reference proteome</keyword>
<dbReference type="EMBL" id="PIQE01000001">
    <property type="protein sequence ID" value="RUO74696.1"/>
    <property type="molecule type" value="Genomic_DNA"/>
</dbReference>
<dbReference type="AlphaFoldDB" id="A0A432Z9S0"/>
<evidence type="ECO:0000313" key="2">
    <source>
        <dbReference type="Proteomes" id="UP000287022"/>
    </source>
</evidence>
<gene>
    <name evidence="1" type="ORF">CWI80_04970</name>
</gene>
<protein>
    <submittedName>
        <fullName evidence="1">Uncharacterized protein</fullName>
    </submittedName>
</protein>
<sequence>MQALRRMTQQFITNILPEGIVDIAQVIQIEHDQGKPLFLSMALYDVRFKLLLKIVAVGQVSKWVKAGLIANGMDGFA</sequence>
<dbReference type="Proteomes" id="UP000287022">
    <property type="component" value="Unassembled WGS sequence"/>
</dbReference>
<reference evidence="2" key="1">
    <citation type="journal article" date="2018" name="Front. Microbiol.">
        <title>Genome-Based Analysis Reveals the Taxonomy and Diversity of the Family Idiomarinaceae.</title>
        <authorList>
            <person name="Liu Y."/>
            <person name="Lai Q."/>
            <person name="Shao Z."/>
        </authorList>
    </citation>
    <scope>NUCLEOTIDE SEQUENCE [LARGE SCALE GENOMIC DNA]</scope>
    <source>
        <strain evidence="2">c121</strain>
    </source>
</reference>
<evidence type="ECO:0000313" key="1">
    <source>
        <dbReference type="EMBL" id="RUO74696.1"/>
    </source>
</evidence>
<accession>A0A432Z9S0</accession>
<proteinExistence type="predicted"/>
<organism evidence="1 2">
    <name type="scientific">Pseudidiomarina sediminum</name>
    <dbReference type="NCBI Taxonomy" id="431675"/>
    <lineage>
        <taxon>Bacteria</taxon>
        <taxon>Pseudomonadati</taxon>
        <taxon>Pseudomonadota</taxon>
        <taxon>Gammaproteobacteria</taxon>
        <taxon>Alteromonadales</taxon>
        <taxon>Idiomarinaceae</taxon>
        <taxon>Pseudidiomarina</taxon>
    </lineage>
</organism>